<keyword evidence="1" id="KW-1133">Transmembrane helix</keyword>
<keyword evidence="3" id="KW-1185">Reference proteome</keyword>
<dbReference type="EMBL" id="JBHSXQ010000004">
    <property type="protein sequence ID" value="MFC6906586.1"/>
    <property type="molecule type" value="Genomic_DNA"/>
</dbReference>
<protein>
    <submittedName>
        <fullName evidence="2">Uncharacterized protein</fullName>
    </submittedName>
</protein>
<dbReference type="AlphaFoldDB" id="A0ABD5VA75"/>
<gene>
    <name evidence="2" type="ORF">ACFQGH_15425</name>
</gene>
<dbReference type="RefSeq" id="WP_340605155.1">
    <property type="nucleotide sequence ID" value="NZ_JBBMXV010000004.1"/>
</dbReference>
<dbReference type="Proteomes" id="UP001596312">
    <property type="component" value="Unassembled WGS sequence"/>
</dbReference>
<evidence type="ECO:0000313" key="3">
    <source>
        <dbReference type="Proteomes" id="UP001596312"/>
    </source>
</evidence>
<evidence type="ECO:0000256" key="1">
    <source>
        <dbReference type="SAM" id="Phobius"/>
    </source>
</evidence>
<organism evidence="2 3">
    <name type="scientific">Halalkalicoccus tibetensis</name>
    <dbReference type="NCBI Taxonomy" id="175632"/>
    <lineage>
        <taxon>Archaea</taxon>
        <taxon>Methanobacteriati</taxon>
        <taxon>Methanobacteriota</taxon>
        <taxon>Stenosarchaea group</taxon>
        <taxon>Halobacteria</taxon>
        <taxon>Halobacteriales</taxon>
        <taxon>Halococcaceae</taxon>
        <taxon>Halalkalicoccus</taxon>
    </lineage>
</organism>
<sequence>MIALYGALEYFTLQITGDLLIRQELVVVGVVVWVWVIWAAFRVLDRSV</sequence>
<accession>A0ABD5VA75</accession>
<comment type="caution">
    <text evidence="2">The sequence shown here is derived from an EMBL/GenBank/DDBJ whole genome shotgun (WGS) entry which is preliminary data.</text>
</comment>
<reference evidence="2 3" key="1">
    <citation type="journal article" date="2019" name="Int. J. Syst. Evol. Microbiol.">
        <title>The Global Catalogue of Microorganisms (GCM) 10K type strain sequencing project: providing services to taxonomists for standard genome sequencing and annotation.</title>
        <authorList>
            <consortium name="The Broad Institute Genomics Platform"/>
            <consortium name="The Broad Institute Genome Sequencing Center for Infectious Disease"/>
            <person name="Wu L."/>
            <person name="Ma J."/>
        </authorList>
    </citation>
    <scope>NUCLEOTIDE SEQUENCE [LARGE SCALE GENOMIC DNA]</scope>
    <source>
        <strain evidence="2 3">CGMCC 1.3240</strain>
    </source>
</reference>
<evidence type="ECO:0000313" key="2">
    <source>
        <dbReference type="EMBL" id="MFC6906586.1"/>
    </source>
</evidence>
<proteinExistence type="predicted"/>
<keyword evidence="1" id="KW-0812">Transmembrane</keyword>
<name>A0ABD5VA75_9EURY</name>
<keyword evidence="1" id="KW-0472">Membrane</keyword>
<feature type="transmembrane region" description="Helical" evidence="1">
    <location>
        <begin position="25"/>
        <end position="44"/>
    </location>
</feature>